<keyword evidence="3" id="KW-1185">Reference proteome</keyword>
<accession>A0ABR0K5N3</accession>
<protein>
    <submittedName>
        <fullName evidence="2">Uncharacterized protein</fullName>
    </submittedName>
</protein>
<feature type="compositionally biased region" description="Low complexity" evidence="1">
    <location>
        <begin position="10"/>
        <end position="19"/>
    </location>
</feature>
<evidence type="ECO:0000256" key="1">
    <source>
        <dbReference type="SAM" id="MobiDB-lite"/>
    </source>
</evidence>
<sequence length="164" mass="16695">MPRSRGGGAPARSAPTRPQAAPPARGPAPQQQRPMSTAPAQAQHAPPQAQSQSPGLFGQMASTAAGVAVGSSIGHAIGGFFGGGSSQASQPEYAQQPAAANDNLNYAQAGAYNTNATAGQEASGPCAMDIKNFSSCMNQNNGDLNICGWYMEQLKACQQAAKNY</sequence>
<gene>
    <name evidence="2" type="ORF">LTR24_006497</name>
</gene>
<dbReference type="EMBL" id="JAVRRG010000085">
    <property type="protein sequence ID" value="KAK5087627.1"/>
    <property type="molecule type" value="Genomic_DNA"/>
</dbReference>
<dbReference type="InterPro" id="IPR009069">
    <property type="entry name" value="Cys_alpha_HP_mot_SF"/>
</dbReference>
<dbReference type="PANTHER" id="PTHR13523">
    <property type="entry name" value="COILED-COIL-HELIX-COILED-COIL-HELIX DOMAIN CONTAINING 2/NUR77"/>
    <property type="match status" value="1"/>
</dbReference>
<reference evidence="2 3" key="1">
    <citation type="submission" date="2023-08" db="EMBL/GenBank/DDBJ databases">
        <title>Black Yeasts Isolated from many extreme environments.</title>
        <authorList>
            <person name="Coleine C."/>
            <person name="Stajich J.E."/>
            <person name="Selbmann L."/>
        </authorList>
    </citation>
    <scope>NUCLEOTIDE SEQUENCE [LARGE SCALE GENOMIC DNA]</scope>
    <source>
        <strain evidence="2 3">CCFEE 5885</strain>
    </source>
</reference>
<evidence type="ECO:0000313" key="2">
    <source>
        <dbReference type="EMBL" id="KAK5087627.1"/>
    </source>
</evidence>
<feature type="compositionally biased region" description="Low complexity" evidence="1">
    <location>
        <begin position="27"/>
        <end position="54"/>
    </location>
</feature>
<comment type="caution">
    <text evidence="2">The sequence shown here is derived from an EMBL/GenBank/DDBJ whole genome shotgun (WGS) entry which is preliminary data.</text>
</comment>
<feature type="region of interest" description="Disordered" evidence="1">
    <location>
        <begin position="1"/>
        <end position="56"/>
    </location>
</feature>
<dbReference type="PANTHER" id="PTHR13523:SF2">
    <property type="entry name" value="COILED-COIL-HELIX-COILED-COIL-HELIX DOMAIN CONTAINING 2, ISOFORM A-RELATED"/>
    <property type="match status" value="1"/>
</dbReference>
<evidence type="ECO:0000313" key="3">
    <source>
        <dbReference type="Proteomes" id="UP001345013"/>
    </source>
</evidence>
<dbReference type="SUPFAM" id="SSF47072">
    <property type="entry name" value="Cysteine alpha-hairpin motif"/>
    <property type="match status" value="1"/>
</dbReference>
<proteinExistence type="predicted"/>
<dbReference type="InterPro" id="IPR055304">
    <property type="entry name" value="CHCHD2/10-like"/>
</dbReference>
<dbReference type="Proteomes" id="UP001345013">
    <property type="component" value="Unassembled WGS sequence"/>
</dbReference>
<name>A0ABR0K5N3_9EURO</name>
<organism evidence="2 3">
    <name type="scientific">Lithohypha guttulata</name>
    <dbReference type="NCBI Taxonomy" id="1690604"/>
    <lineage>
        <taxon>Eukaryota</taxon>
        <taxon>Fungi</taxon>
        <taxon>Dikarya</taxon>
        <taxon>Ascomycota</taxon>
        <taxon>Pezizomycotina</taxon>
        <taxon>Eurotiomycetes</taxon>
        <taxon>Chaetothyriomycetidae</taxon>
        <taxon>Chaetothyriales</taxon>
        <taxon>Trichomeriaceae</taxon>
        <taxon>Lithohypha</taxon>
    </lineage>
</organism>